<keyword evidence="4" id="KW-1185">Reference proteome</keyword>
<dbReference type="PANTHER" id="PTHR14119">
    <property type="entry name" value="HYDROLASE"/>
    <property type="match status" value="1"/>
</dbReference>
<proteinExistence type="inferred from homology"/>
<evidence type="ECO:0000256" key="1">
    <source>
        <dbReference type="ARBA" id="ARBA00006336"/>
    </source>
</evidence>
<dbReference type="Proteomes" id="UP000318571">
    <property type="component" value="Chromosome 3"/>
</dbReference>
<dbReference type="Pfam" id="PF00857">
    <property type="entry name" value="Isochorismatase"/>
    <property type="match status" value="1"/>
</dbReference>
<dbReference type="SUPFAM" id="SSF52499">
    <property type="entry name" value="Isochorismatase-like hydrolases"/>
    <property type="match status" value="1"/>
</dbReference>
<comment type="caution">
    <text evidence="3">The sequence shown here is derived from an EMBL/GenBank/DDBJ whole genome shotgun (WGS) entry which is preliminary data.</text>
</comment>
<evidence type="ECO:0000313" key="3">
    <source>
        <dbReference type="EMBL" id="TRY73288.1"/>
    </source>
</evidence>
<sequence length="186" mass="20796">MEDNARKLGQLIPENSVLFVCDLQERFAPSILHFDTIGLGNTVAALKCHLHEKHIFSKTRFTMMIPEVENRLEELRTVRNVDTVILVGIETHVCIIATCQDLIQKGYNVHVVADACSSRTQTDRQLALERMKQIGAFINSTESVILSLAGDAAHPQFKQIQTLIKTLNPSTDLVRESSKDGLKCLL</sequence>
<comment type="similarity">
    <text evidence="1">Belongs to the isochorismatase family.</text>
</comment>
<protein>
    <recommendedName>
        <fullName evidence="2">Isochorismatase-like domain-containing protein</fullName>
    </recommendedName>
</protein>
<dbReference type="EMBL" id="VCGU01000007">
    <property type="protein sequence ID" value="TRY73288.1"/>
    <property type="molecule type" value="Genomic_DNA"/>
</dbReference>
<dbReference type="AlphaFoldDB" id="A0A553P6H0"/>
<dbReference type="Gene3D" id="3.40.50.850">
    <property type="entry name" value="Isochorismatase-like"/>
    <property type="match status" value="1"/>
</dbReference>
<dbReference type="InterPro" id="IPR050993">
    <property type="entry name" value="Isochorismatase_domain"/>
</dbReference>
<dbReference type="STRING" id="6832.A0A553P6H0"/>
<organism evidence="3 4">
    <name type="scientific">Tigriopus californicus</name>
    <name type="common">Marine copepod</name>
    <dbReference type="NCBI Taxonomy" id="6832"/>
    <lineage>
        <taxon>Eukaryota</taxon>
        <taxon>Metazoa</taxon>
        <taxon>Ecdysozoa</taxon>
        <taxon>Arthropoda</taxon>
        <taxon>Crustacea</taxon>
        <taxon>Multicrustacea</taxon>
        <taxon>Hexanauplia</taxon>
        <taxon>Copepoda</taxon>
        <taxon>Harpacticoida</taxon>
        <taxon>Harpacticidae</taxon>
        <taxon>Tigriopus</taxon>
    </lineage>
</organism>
<dbReference type="InterPro" id="IPR000868">
    <property type="entry name" value="Isochorismatase-like_dom"/>
</dbReference>
<dbReference type="PANTHER" id="PTHR14119:SF3">
    <property type="entry name" value="ISOCHORISMATASE DOMAIN-CONTAINING PROTEIN 2"/>
    <property type="match status" value="1"/>
</dbReference>
<reference evidence="3 4" key="1">
    <citation type="journal article" date="2018" name="Nat. Ecol. Evol.">
        <title>Genomic signatures of mitonuclear coevolution across populations of Tigriopus californicus.</title>
        <authorList>
            <person name="Barreto F.S."/>
            <person name="Watson E.T."/>
            <person name="Lima T.G."/>
            <person name="Willett C.S."/>
            <person name="Edmands S."/>
            <person name="Li W."/>
            <person name="Burton R.S."/>
        </authorList>
    </citation>
    <scope>NUCLEOTIDE SEQUENCE [LARGE SCALE GENOMIC DNA]</scope>
    <source>
        <strain evidence="3 4">San Diego</strain>
    </source>
</reference>
<gene>
    <name evidence="3" type="ORF">TCAL_00897</name>
</gene>
<evidence type="ECO:0000259" key="2">
    <source>
        <dbReference type="Pfam" id="PF00857"/>
    </source>
</evidence>
<name>A0A553P6H0_TIGCA</name>
<dbReference type="OMA" id="QAGCVIT"/>
<accession>A0A553P6H0</accession>
<dbReference type="InterPro" id="IPR036380">
    <property type="entry name" value="Isochorismatase-like_sf"/>
</dbReference>
<feature type="domain" description="Isochorismatase-like" evidence="2">
    <location>
        <begin position="38"/>
        <end position="142"/>
    </location>
</feature>
<evidence type="ECO:0000313" key="4">
    <source>
        <dbReference type="Proteomes" id="UP000318571"/>
    </source>
</evidence>